<dbReference type="AlphaFoldDB" id="A0AAU8CEL8"/>
<dbReference type="GeneID" id="91107770"/>
<name>A0AAU8CEL8_9EURY</name>
<dbReference type="RefSeq" id="WP_353634482.1">
    <property type="nucleotide sequence ID" value="NZ_CP159204.1"/>
</dbReference>
<organism evidence="1">
    <name type="scientific">Halobacterium sp. NMX12-1</name>
    <dbReference type="NCBI Taxonomy" id="3166650"/>
    <lineage>
        <taxon>Archaea</taxon>
        <taxon>Methanobacteriati</taxon>
        <taxon>Methanobacteriota</taxon>
        <taxon>Stenosarchaea group</taxon>
        <taxon>Halobacteria</taxon>
        <taxon>Halobacteriales</taxon>
        <taxon>Halobacteriaceae</taxon>
        <taxon>Halobacterium</taxon>
    </lineage>
</organism>
<accession>A0AAU8CEL8</accession>
<reference evidence="1" key="1">
    <citation type="submission" date="2024-06" db="EMBL/GenBank/DDBJ databases">
        <title>Genome Sequence of an extremely halophilic archaeon isolated from Permian era halite, Salado Formation, Carlsbad, New Mexico: Halobacterium sp. strain NMX12-1.</title>
        <authorList>
            <person name="Sotoa L."/>
            <person name="DasSarma P."/>
            <person name="Anton B.P."/>
            <person name="Vincze T."/>
            <person name="Verma I."/>
            <person name="Eralp B."/>
            <person name="Powers D.W."/>
            <person name="Dozier B.L."/>
            <person name="Roberts R.J."/>
            <person name="DasSarma S."/>
        </authorList>
    </citation>
    <scope>NUCLEOTIDE SEQUENCE</scope>
    <source>
        <strain evidence="1">NMX12-1</strain>
    </source>
</reference>
<gene>
    <name evidence="1" type="ORF">ABSL23_01430</name>
</gene>
<protein>
    <recommendedName>
        <fullName evidence="2">Restriction endonuclease</fullName>
    </recommendedName>
</protein>
<dbReference type="KEGG" id="hanx:ABSL23_01430"/>
<sequence>METPEFHERFFNPDAELPYGVTPDEVRDAIKGFYDFYDDLNRFLMREDHGRIETVLRANNALSDFIGNAATEELANCTDALIVNQKPDGFPDLLPTNHDAYAEQDFEVHHGEHGIETKCSKSNGGWQAHNNEEAWFIVFRYERGDPEADIEDMAPIRFVQILAANLNEDDWSHSGRSGDSRRTITSSIIKSGMDKLRSNPIYEDPEYITGRAKPRERYRRNHAEFNPVFAEQNPEYVTEQTELGDD</sequence>
<dbReference type="EMBL" id="CP159204">
    <property type="protein sequence ID" value="XCF16690.1"/>
    <property type="molecule type" value="Genomic_DNA"/>
</dbReference>
<evidence type="ECO:0000313" key="1">
    <source>
        <dbReference type="EMBL" id="XCF16690.1"/>
    </source>
</evidence>
<evidence type="ECO:0008006" key="2">
    <source>
        <dbReference type="Google" id="ProtNLM"/>
    </source>
</evidence>
<proteinExistence type="predicted"/>